<feature type="domain" description="Actin-like protein N-terminal" evidence="1">
    <location>
        <begin position="4"/>
        <end position="161"/>
    </location>
</feature>
<keyword evidence="4" id="KW-1185">Reference proteome</keyword>
<dbReference type="InterPro" id="IPR049067">
    <property type="entry name" value="MreB-like_C"/>
</dbReference>
<organism evidence="3 4">
    <name type="scientific">Ammonifex thiophilus</name>
    <dbReference type="NCBI Taxonomy" id="444093"/>
    <lineage>
        <taxon>Bacteria</taxon>
        <taxon>Bacillati</taxon>
        <taxon>Bacillota</taxon>
        <taxon>Clostridia</taxon>
        <taxon>Thermoanaerobacterales</taxon>
        <taxon>Thermoanaerobacteraceae</taxon>
        <taxon>Ammonifex</taxon>
    </lineage>
</organism>
<sequence length="333" mass="34728">MKVAVDIGYGFTKAVSSSGGKVCFPSAVAPVPLDLLAGALGRQGPGHRLRVRYLSGKVGERVVGEAALRGTAAVTTLNREKPEDLHDWCLLAAVYLAGGGGAGQFPEPVDLAVGLPLAYYRSQRDALRERLLRLRAWVSVDGGEERCVSFSRVLVLPQGAGAVAAFPDLLPPSGLVGVVDVGEYTTDYLVLEARGRGEFVPLLRACGSAEVGAHLVREAVAAAYLEKTGATLPRNLVAAAVREGRAPFRGKEVDLSAEVELALRDAARAVAQAVLSAWKELADALSATVLAGGGSLLLGRSLFPSFPGARLLPDPVFANALGFLRALGQGEGR</sequence>
<dbReference type="Pfam" id="PF17989">
    <property type="entry name" value="ALP_N"/>
    <property type="match status" value="1"/>
</dbReference>
<evidence type="ECO:0000259" key="2">
    <source>
        <dbReference type="Pfam" id="PF21522"/>
    </source>
</evidence>
<gene>
    <name evidence="3" type="ORF">DXX99_08795</name>
</gene>
<evidence type="ECO:0000313" key="4">
    <source>
        <dbReference type="Proteomes" id="UP000256329"/>
    </source>
</evidence>
<dbReference type="CDD" id="cd24025">
    <property type="entry name" value="ASKHA_NBD_ParM_pCBH-like"/>
    <property type="match status" value="1"/>
</dbReference>
<reference evidence="3 4" key="1">
    <citation type="submission" date="2018-08" db="EMBL/GenBank/DDBJ databases">
        <title>Form III RuBisCO-mediated autotrophy in Thermodesulfobium bacteria.</title>
        <authorList>
            <person name="Toshchakov S.V."/>
            <person name="Kublanov I.V."/>
            <person name="Frolov E."/>
            <person name="Bonch-Osmolovskaya E.A."/>
            <person name="Tourova T.P."/>
            <person name="Chernych N.A."/>
            <person name="Lebedinsky A.V."/>
        </authorList>
    </citation>
    <scope>NUCLEOTIDE SEQUENCE [LARGE SCALE GENOMIC DNA]</scope>
    <source>
        <strain evidence="3 4">SR</strain>
    </source>
</reference>
<name>A0A3D8P1R9_9THEO</name>
<dbReference type="RefSeq" id="WP_115793118.1">
    <property type="nucleotide sequence ID" value="NZ_QSLN01000015.1"/>
</dbReference>
<feature type="domain" description="Actin homologue MreB-like C-terminal" evidence="2">
    <location>
        <begin position="178"/>
        <end position="302"/>
    </location>
</feature>
<comment type="caution">
    <text evidence="3">The sequence shown here is derived from an EMBL/GenBank/DDBJ whole genome shotgun (WGS) entry which is preliminary data.</text>
</comment>
<dbReference type="Pfam" id="PF21522">
    <property type="entry name" value="MreB-like_C"/>
    <property type="match status" value="1"/>
</dbReference>
<dbReference type="Proteomes" id="UP000256329">
    <property type="component" value="Unassembled WGS sequence"/>
</dbReference>
<protein>
    <submittedName>
        <fullName evidence="3">Uncharacterized protein</fullName>
    </submittedName>
</protein>
<evidence type="ECO:0000259" key="1">
    <source>
        <dbReference type="Pfam" id="PF17989"/>
    </source>
</evidence>
<dbReference type="SUPFAM" id="SSF53067">
    <property type="entry name" value="Actin-like ATPase domain"/>
    <property type="match status" value="2"/>
</dbReference>
<proteinExistence type="predicted"/>
<dbReference type="OrthoDB" id="5412507at2"/>
<dbReference type="InterPro" id="IPR043129">
    <property type="entry name" value="ATPase_NBD"/>
</dbReference>
<dbReference type="InterPro" id="IPR040607">
    <property type="entry name" value="ALP_N"/>
</dbReference>
<dbReference type="EMBL" id="QSLN01000015">
    <property type="protein sequence ID" value="RDV81789.1"/>
    <property type="molecule type" value="Genomic_DNA"/>
</dbReference>
<dbReference type="AlphaFoldDB" id="A0A3D8P1R9"/>
<dbReference type="Gene3D" id="3.30.420.40">
    <property type="match status" value="2"/>
</dbReference>
<accession>A0A3D8P1R9</accession>
<evidence type="ECO:0000313" key="3">
    <source>
        <dbReference type="EMBL" id="RDV81789.1"/>
    </source>
</evidence>